<feature type="compositionally biased region" description="Low complexity" evidence="1">
    <location>
        <begin position="600"/>
        <end position="619"/>
    </location>
</feature>
<dbReference type="AlphaFoldDB" id="D8U0G4"/>
<feature type="region of interest" description="Disordered" evidence="1">
    <location>
        <begin position="768"/>
        <end position="836"/>
    </location>
</feature>
<dbReference type="RefSeq" id="XP_002952158.1">
    <property type="nucleotide sequence ID" value="XM_002952112.1"/>
</dbReference>
<dbReference type="InParanoid" id="D8U0G4"/>
<organism evidence="3">
    <name type="scientific">Volvox carteri f. nagariensis</name>
    <dbReference type="NCBI Taxonomy" id="3068"/>
    <lineage>
        <taxon>Eukaryota</taxon>
        <taxon>Viridiplantae</taxon>
        <taxon>Chlorophyta</taxon>
        <taxon>core chlorophytes</taxon>
        <taxon>Chlorophyceae</taxon>
        <taxon>CS clade</taxon>
        <taxon>Chlamydomonadales</taxon>
        <taxon>Volvocaceae</taxon>
        <taxon>Volvox</taxon>
    </lineage>
</organism>
<dbReference type="KEGG" id="vcn:VOLCADRAFT_105379"/>
<gene>
    <name evidence="2" type="ORF">VOLCADRAFT_105379</name>
</gene>
<feature type="compositionally biased region" description="Low complexity" evidence="1">
    <location>
        <begin position="495"/>
        <end position="537"/>
    </location>
</feature>
<feature type="compositionally biased region" description="Low complexity" evidence="1">
    <location>
        <begin position="294"/>
        <end position="311"/>
    </location>
</feature>
<feature type="region of interest" description="Disordered" evidence="1">
    <location>
        <begin position="75"/>
        <end position="95"/>
    </location>
</feature>
<feature type="region of interest" description="Disordered" evidence="1">
    <location>
        <begin position="189"/>
        <end position="243"/>
    </location>
</feature>
<feature type="compositionally biased region" description="Polar residues" evidence="1">
    <location>
        <begin position="204"/>
        <end position="218"/>
    </location>
</feature>
<feature type="region of interest" description="Disordered" evidence="1">
    <location>
        <begin position="437"/>
        <end position="645"/>
    </location>
</feature>
<reference evidence="2 3" key="1">
    <citation type="journal article" date="2010" name="Science">
        <title>Genomic analysis of organismal complexity in the multicellular green alga Volvox carteri.</title>
        <authorList>
            <person name="Prochnik S.E."/>
            <person name="Umen J."/>
            <person name="Nedelcu A.M."/>
            <person name="Hallmann A."/>
            <person name="Miller S.M."/>
            <person name="Nishii I."/>
            <person name="Ferris P."/>
            <person name="Kuo A."/>
            <person name="Mitros T."/>
            <person name="Fritz-Laylin L.K."/>
            <person name="Hellsten U."/>
            <person name="Chapman J."/>
            <person name="Simakov O."/>
            <person name="Rensing S.A."/>
            <person name="Terry A."/>
            <person name="Pangilinan J."/>
            <person name="Kapitonov V."/>
            <person name="Jurka J."/>
            <person name="Salamov A."/>
            <person name="Shapiro H."/>
            <person name="Schmutz J."/>
            <person name="Grimwood J."/>
            <person name="Lindquist E."/>
            <person name="Lucas S."/>
            <person name="Grigoriev I.V."/>
            <person name="Schmitt R."/>
            <person name="Kirk D."/>
            <person name="Rokhsar D.S."/>
        </authorList>
    </citation>
    <scope>NUCLEOTIDE SEQUENCE [LARGE SCALE GENOMIC DNA]</scope>
    <source>
        <strain evidence="3">f. Nagariensis / Eve</strain>
    </source>
</reference>
<protein>
    <submittedName>
        <fullName evidence="2">Uncharacterized protein</fullName>
    </submittedName>
</protein>
<accession>D8U0G4</accession>
<feature type="region of interest" description="Disordered" evidence="1">
    <location>
        <begin position="1"/>
        <end position="29"/>
    </location>
</feature>
<feature type="compositionally biased region" description="Low complexity" evidence="1">
    <location>
        <begin position="121"/>
        <end position="138"/>
    </location>
</feature>
<evidence type="ECO:0000256" key="1">
    <source>
        <dbReference type="SAM" id="MobiDB-lite"/>
    </source>
</evidence>
<evidence type="ECO:0000313" key="3">
    <source>
        <dbReference type="Proteomes" id="UP000001058"/>
    </source>
</evidence>
<feature type="compositionally biased region" description="Gly residues" evidence="1">
    <location>
        <begin position="110"/>
        <end position="120"/>
    </location>
</feature>
<evidence type="ECO:0000313" key="2">
    <source>
        <dbReference type="EMBL" id="EFJ46629.1"/>
    </source>
</evidence>
<feature type="compositionally biased region" description="Gly residues" evidence="1">
    <location>
        <begin position="441"/>
        <end position="455"/>
    </location>
</feature>
<feature type="compositionally biased region" description="Low complexity" evidence="1">
    <location>
        <begin position="394"/>
        <end position="406"/>
    </location>
</feature>
<dbReference type="GeneID" id="9628409"/>
<feature type="region of interest" description="Disordered" evidence="1">
    <location>
        <begin position="329"/>
        <end position="412"/>
    </location>
</feature>
<feature type="region of interest" description="Disordered" evidence="1">
    <location>
        <begin position="280"/>
        <end position="317"/>
    </location>
</feature>
<dbReference type="EMBL" id="GL378349">
    <property type="protein sequence ID" value="EFJ46629.1"/>
    <property type="molecule type" value="Genomic_DNA"/>
</dbReference>
<feature type="compositionally biased region" description="Gly residues" evidence="1">
    <location>
        <begin position="586"/>
        <end position="599"/>
    </location>
</feature>
<dbReference type="Proteomes" id="UP000001058">
    <property type="component" value="Unassembled WGS sequence"/>
</dbReference>
<feature type="compositionally biased region" description="Low complexity" evidence="1">
    <location>
        <begin position="75"/>
        <end position="88"/>
    </location>
</feature>
<feature type="compositionally biased region" description="Low complexity" evidence="1">
    <location>
        <begin position="807"/>
        <end position="824"/>
    </location>
</feature>
<feature type="region of interest" description="Disordered" evidence="1">
    <location>
        <begin position="110"/>
        <end position="160"/>
    </location>
</feature>
<name>D8U0G4_VOLCA</name>
<keyword evidence="3" id="KW-1185">Reference proteome</keyword>
<proteinExistence type="predicted"/>
<feature type="compositionally biased region" description="Low complexity" evidence="1">
    <location>
        <begin position="329"/>
        <end position="359"/>
    </location>
</feature>
<feature type="compositionally biased region" description="Low complexity" evidence="1">
    <location>
        <begin position="627"/>
        <end position="645"/>
    </location>
</feature>
<sequence length="899" mass="85466">MCPMGRGIKRLKYENRRRSGPHQPISPYLNSLAYGSHELLGGRRSAAGTSGGRGLAAGASAAVQEAHQRLERLLGPQQQLQGTGTSGSVKRPISAPLTFGAPIGATSGVGGSGSGAGGGASSSAAVSGSSGHRGTTSRPRPASASPLQSSGPKGFSSAGLAGGAPAGGSVSLLSTAPAAMCQVSSSSAASNHRVSSRRGHSAAEQPSSGVTGVISSGHNVAGASAADGDDRGAKARLKSPAGGRSTVIAKEALSEAVLGSSADVLLDGSASMPTLLPSSLASASGSGSGGGSAVVGMSAMSSGRGRSQSAALTTSSSEKLLGASRLSLTTTTGRSAGQSALRSASPSSSNSPKTSIAAGSGFGSGSHGSLGSATTGAIKSRAQTRRRESGGDPSGSSGTGVSSSGADGAGGGRTAMAAAGMAAGTTTTLKVGHVVDTGRTASGGRGSGSGSGGVGSRSAGPEGRTHRSGGSSHGHSGDGSKVRTATTGGERQHVPGPRSPTSPSGPAAGPAAAGKAVGGRSSSRSAVGSSGGAKTATPGGGSGSGSSKVAARVRRSSSGQHEPMGAATAGTSGGLAGEFVLTGTAGARGSGAASGGGGSTSSSSSSLYNGGAGGRPSSSERSRRRSTATNTTTTPTPAATTGRPGGVEAVAVAAVAGGNTGGHVMGPGAQFRDAAASHTSSWPSPMSLTGAASVSAAALGDSTGHRIKPPSIDLSALMAASAGSESTPGAGKHAAYGAVEPAKPSVAGAAAFLSGGRRASSGDFPAMTEARAAPPLSPTPAGSSGDAGRFQVPGYLDEQAAPPPLLLLPTRSPLQSPRSVLGLPRRSRGGLGSGSGGALWASGGGLPAASRWARSPPLPLPSDDSAALSAVCSGVMPPSAVVMHDLQASAHGLMLQGRR</sequence>